<dbReference type="AlphaFoldDB" id="A0A5N5WQV7"/>
<evidence type="ECO:0000313" key="2">
    <source>
        <dbReference type="EMBL" id="KAB8070876.1"/>
    </source>
</evidence>
<dbReference type="Proteomes" id="UP000326565">
    <property type="component" value="Unassembled WGS sequence"/>
</dbReference>
<feature type="region of interest" description="Disordered" evidence="1">
    <location>
        <begin position="340"/>
        <end position="366"/>
    </location>
</feature>
<evidence type="ECO:0000313" key="3">
    <source>
        <dbReference type="Proteomes" id="UP000326565"/>
    </source>
</evidence>
<organism evidence="2 3">
    <name type="scientific">Aspergillus leporis</name>
    <dbReference type="NCBI Taxonomy" id="41062"/>
    <lineage>
        <taxon>Eukaryota</taxon>
        <taxon>Fungi</taxon>
        <taxon>Dikarya</taxon>
        <taxon>Ascomycota</taxon>
        <taxon>Pezizomycotina</taxon>
        <taxon>Eurotiomycetes</taxon>
        <taxon>Eurotiomycetidae</taxon>
        <taxon>Eurotiales</taxon>
        <taxon>Aspergillaceae</taxon>
        <taxon>Aspergillus</taxon>
        <taxon>Aspergillus subgen. Circumdati</taxon>
    </lineage>
</organism>
<dbReference type="EMBL" id="ML732289">
    <property type="protein sequence ID" value="KAB8070876.1"/>
    <property type="molecule type" value="Genomic_DNA"/>
</dbReference>
<name>A0A5N5WQV7_9EURO</name>
<accession>A0A5N5WQV7</accession>
<sequence length="366" mass="40656">MPRKIIFLTGAPTMRSLHWNEDELLTAPISPFLASDSQDGDRQLFVKSEPVKWRLLRNEGSPDKLGEDVALDKHRDVRFFTTHDLATPSGISTTPEDAALSQFYDHSFTVHETSEISTPGVHLGDSMKESSLWEGSTGTSIATATEENPLVSRLPIQGGITDLQDIPSVAYLNSIVPQTMTVNLIVGIVTIRPPRRIVTRQWKTELDLVEIVVGDDTRSGFGVTFWLPSRDQKVAKGQHGEGHELGKQLETLRPRDIVLLRMVGLSSFRERVYGQSLRKGITKVDLLHRRRVDVTDAGGMYSARSLMNQDTAAKNDELPLVKVRKVREWIKRFVDTATDAAGGDATKPTKRGPTLPPDTQEDTLSL</sequence>
<proteinExistence type="predicted"/>
<dbReference type="OrthoDB" id="5378679at2759"/>
<keyword evidence="3" id="KW-1185">Reference proteome</keyword>
<reference evidence="2 3" key="1">
    <citation type="submission" date="2019-04" db="EMBL/GenBank/DDBJ databases">
        <title>Friends and foes A comparative genomics study of 23 Aspergillus species from section Flavi.</title>
        <authorList>
            <consortium name="DOE Joint Genome Institute"/>
            <person name="Kjaerbolling I."/>
            <person name="Vesth T."/>
            <person name="Frisvad J.C."/>
            <person name="Nybo J.L."/>
            <person name="Theobald S."/>
            <person name="Kildgaard S."/>
            <person name="Isbrandt T."/>
            <person name="Kuo A."/>
            <person name="Sato A."/>
            <person name="Lyhne E.K."/>
            <person name="Kogle M.E."/>
            <person name="Wiebenga A."/>
            <person name="Kun R.S."/>
            <person name="Lubbers R.J."/>
            <person name="Makela M.R."/>
            <person name="Barry K."/>
            <person name="Chovatia M."/>
            <person name="Clum A."/>
            <person name="Daum C."/>
            <person name="Haridas S."/>
            <person name="He G."/>
            <person name="LaButti K."/>
            <person name="Lipzen A."/>
            <person name="Mondo S."/>
            <person name="Riley R."/>
            <person name="Salamov A."/>
            <person name="Simmons B.A."/>
            <person name="Magnuson J.K."/>
            <person name="Henrissat B."/>
            <person name="Mortensen U.H."/>
            <person name="Larsen T.O."/>
            <person name="Devries R.P."/>
            <person name="Grigoriev I.V."/>
            <person name="Machida M."/>
            <person name="Baker S.E."/>
            <person name="Andersen M.R."/>
        </authorList>
    </citation>
    <scope>NUCLEOTIDE SEQUENCE [LARGE SCALE GENOMIC DNA]</scope>
    <source>
        <strain evidence="2 3">CBS 151.66</strain>
    </source>
</reference>
<gene>
    <name evidence="2" type="ORF">BDV29DRAFT_197773</name>
</gene>
<protein>
    <submittedName>
        <fullName evidence="2">Uncharacterized protein</fullName>
    </submittedName>
</protein>
<evidence type="ECO:0000256" key="1">
    <source>
        <dbReference type="SAM" id="MobiDB-lite"/>
    </source>
</evidence>